<comment type="caution">
    <text evidence="1">The sequence shown here is derived from an EMBL/GenBank/DDBJ whole genome shotgun (WGS) entry which is preliminary data.</text>
</comment>
<dbReference type="AlphaFoldDB" id="A0A9N7VBE9"/>
<protein>
    <submittedName>
        <fullName evidence="1">Uncharacterized protein</fullName>
    </submittedName>
</protein>
<gene>
    <name evidence="1" type="ORF">PLEPLA_LOCUS33180</name>
</gene>
<sequence>MAAILPQAARSPKTMCWECIPPRKAPGRNPNEAYGPPQLALSNAKKQGMTSPTEYQQHLVPTGQSSYWGCNKSAKWIGIGYDTALVDWKKKQFAQVLNSLFDTTVQHNAGVNKPVDLRLQHPLSGEQDPEIPTLL</sequence>
<reference evidence="1" key="1">
    <citation type="submission" date="2020-03" db="EMBL/GenBank/DDBJ databases">
        <authorList>
            <person name="Weist P."/>
        </authorList>
    </citation>
    <scope>NUCLEOTIDE SEQUENCE</scope>
</reference>
<evidence type="ECO:0000313" key="1">
    <source>
        <dbReference type="EMBL" id="CAB1445449.1"/>
    </source>
</evidence>
<keyword evidence="2" id="KW-1185">Reference proteome</keyword>
<name>A0A9N7VBE9_PLEPL</name>
<dbReference type="EMBL" id="CADEAL010003668">
    <property type="protein sequence ID" value="CAB1445449.1"/>
    <property type="molecule type" value="Genomic_DNA"/>
</dbReference>
<organism evidence="1 2">
    <name type="scientific">Pleuronectes platessa</name>
    <name type="common">European plaice</name>
    <dbReference type="NCBI Taxonomy" id="8262"/>
    <lineage>
        <taxon>Eukaryota</taxon>
        <taxon>Metazoa</taxon>
        <taxon>Chordata</taxon>
        <taxon>Craniata</taxon>
        <taxon>Vertebrata</taxon>
        <taxon>Euteleostomi</taxon>
        <taxon>Actinopterygii</taxon>
        <taxon>Neopterygii</taxon>
        <taxon>Teleostei</taxon>
        <taxon>Neoteleostei</taxon>
        <taxon>Acanthomorphata</taxon>
        <taxon>Carangaria</taxon>
        <taxon>Pleuronectiformes</taxon>
        <taxon>Pleuronectoidei</taxon>
        <taxon>Pleuronectidae</taxon>
        <taxon>Pleuronectes</taxon>
    </lineage>
</organism>
<evidence type="ECO:0000313" key="2">
    <source>
        <dbReference type="Proteomes" id="UP001153269"/>
    </source>
</evidence>
<dbReference type="Proteomes" id="UP001153269">
    <property type="component" value="Unassembled WGS sequence"/>
</dbReference>
<accession>A0A9N7VBE9</accession>
<proteinExistence type="predicted"/>